<reference evidence="1 2" key="1">
    <citation type="submission" date="2021-02" db="EMBL/GenBank/DDBJ databases">
        <title>Activity-based single-cell genomes from oceanic crustal fluid captures similar information to metagenomic and metatranscriptomic surveys with orders of magnitude less sampling.</title>
        <authorList>
            <person name="D'Angelo T.S."/>
            <person name="Orcutt B.N."/>
        </authorList>
    </citation>
    <scope>NUCLEOTIDE SEQUENCE [LARGE SCALE GENOMIC DNA]</scope>
    <source>
        <strain evidence="1">AH-315-G07</strain>
    </source>
</reference>
<protein>
    <submittedName>
        <fullName evidence="1">DUF721 domain-containing protein</fullName>
    </submittedName>
</protein>
<keyword evidence="2" id="KW-1185">Reference proteome</keyword>
<evidence type="ECO:0000313" key="2">
    <source>
        <dbReference type="Proteomes" id="UP000722121"/>
    </source>
</evidence>
<proteinExistence type="predicted"/>
<gene>
    <name evidence="1" type="ORF">JYU14_03495</name>
</gene>
<accession>A0ABS3ARH0</accession>
<evidence type="ECO:0000313" key="1">
    <source>
        <dbReference type="EMBL" id="MBN4067129.1"/>
    </source>
</evidence>
<dbReference type="Proteomes" id="UP000722121">
    <property type="component" value="Unassembled WGS sequence"/>
</dbReference>
<name>A0ABS3ARH0_9BACT</name>
<comment type="caution">
    <text evidence="1">The sequence shown here is derived from an EMBL/GenBank/DDBJ whole genome shotgun (WGS) entry which is preliminary data.</text>
</comment>
<dbReference type="Pfam" id="PF05258">
    <property type="entry name" value="DciA"/>
    <property type="match status" value="1"/>
</dbReference>
<dbReference type="InterPro" id="IPR007922">
    <property type="entry name" value="DciA-like"/>
</dbReference>
<dbReference type="EMBL" id="JAFITR010000069">
    <property type="protein sequence ID" value="MBN4067129.1"/>
    <property type="molecule type" value="Genomic_DNA"/>
</dbReference>
<organism evidence="1 2">
    <name type="scientific">Simkania negevensis</name>
    <dbReference type="NCBI Taxonomy" id="83561"/>
    <lineage>
        <taxon>Bacteria</taxon>
        <taxon>Pseudomonadati</taxon>
        <taxon>Chlamydiota</taxon>
        <taxon>Chlamydiia</taxon>
        <taxon>Parachlamydiales</taxon>
        <taxon>Simkaniaceae</taxon>
        <taxon>Simkania</taxon>
    </lineage>
</organism>
<sequence length="111" mass="12970">MGRQRRFSKRYRGTRLTHRSLHELLPDFLREIGAQYKERGDLVLAAWPEVIGERLAPMTEAESFVEGILTVRVKNSTLYSLLKSHDRPRILSSLRNKFPTTKIRNVFFIQG</sequence>